<dbReference type="SUPFAM" id="SSF50814">
    <property type="entry name" value="Lipocalins"/>
    <property type="match status" value="1"/>
</dbReference>
<evidence type="ECO:0000256" key="6">
    <source>
        <dbReference type="ARBA" id="ARBA00034121"/>
    </source>
</evidence>
<dbReference type="Pfam" id="PF03973">
    <property type="entry name" value="Triabin"/>
    <property type="match status" value="1"/>
</dbReference>
<evidence type="ECO:0000313" key="7">
    <source>
        <dbReference type="EMBL" id="AER92502.1"/>
    </source>
</evidence>
<comment type="subcellular location">
    <subcellularLocation>
        <location evidence="1">Secreted</location>
    </subcellularLocation>
</comment>
<proteinExistence type="evidence at transcript level"/>
<keyword evidence="5" id="KW-1199">Hemostasis impairing toxin</keyword>
<dbReference type="EMBL" id="JP593117">
    <property type="protein sequence ID" value="AER92502.1"/>
    <property type="molecule type" value="mRNA"/>
</dbReference>
<evidence type="ECO:0000256" key="4">
    <source>
        <dbReference type="ARBA" id="ARBA00022729"/>
    </source>
</evidence>
<dbReference type="AlphaFoldDB" id="G8JKI8"/>
<accession>G8JKI8</accession>
<name>G8JKI8_9HEMI</name>
<evidence type="ECO:0008006" key="8">
    <source>
        <dbReference type="Google" id="ProtNLM"/>
    </source>
</evidence>
<reference evidence="7" key="1">
    <citation type="journal article" date="2012" name="J. Med. Entomol.">
        <title>An insight into the sialotranscriptome of Triatoma rubida (Hemiptera: Heteroptera).</title>
        <authorList>
            <person name="Ribeiro J.M.C."/>
            <person name="Assumpcao T.C.F."/>
            <person name="Pham V.M."/>
            <person name="Francischetti I.M.B."/>
            <person name="Reisenman C.E."/>
        </authorList>
    </citation>
    <scope>NUCLEOTIDE SEQUENCE</scope>
    <source>
        <tissue evidence="7">Salivary gland</tissue>
    </source>
</reference>
<keyword evidence="2" id="KW-0964">Secreted</keyword>
<organism evidence="7">
    <name type="scientific">Triatoma rubida</name>
    <dbReference type="NCBI Taxonomy" id="162364"/>
    <lineage>
        <taxon>Eukaryota</taxon>
        <taxon>Metazoa</taxon>
        <taxon>Ecdysozoa</taxon>
        <taxon>Arthropoda</taxon>
        <taxon>Hexapoda</taxon>
        <taxon>Insecta</taxon>
        <taxon>Pterygota</taxon>
        <taxon>Neoptera</taxon>
        <taxon>Paraneoptera</taxon>
        <taxon>Hemiptera</taxon>
        <taxon>Heteroptera</taxon>
        <taxon>Panheteroptera</taxon>
        <taxon>Cimicomorpha</taxon>
        <taxon>Reduviidae</taxon>
        <taxon>Triatominae</taxon>
        <taxon>Triatoma</taxon>
    </lineage>
</organism>
<keyword evidence="3" id="KW-0800">Toxin</keyword>
<dbReference type="GO" id="GO:0090729">
    <property type="term" value="F:toxin activity"/>
    <property type="evidence" value="ECO:0007669"/>
    <property type="project" value="UniProtKB-KW"/>
</dbReference>
<feature type="non-terminal residue" evidence="7">
    <location>
        <position position="1"/>
    </location>
</feature>
<dbReference type="GO" id="GO:0005576">
    <property type="term" value="C:extracellular region"/>
    <property type="evidence" value="ECO:0007669"/>
    <property type="project" value="UniProtKB-SubCell"/>
</dbReference>
<dbReference type="InterPro" id="IPR005657">
    <property type="entry name" value="Triabi/Procalin"/>
</dbReference>
<comment type="similarity">
    <text evidence="6">Belongs to the calycin superfamily. Triabin family.</text>
</comment>
<dbReference type="GO" id="GO:0030682">
    <property type="term" value="P:symbiont-mediated perturbation of host defenses"/>
    <property type="evidence" value="ECO:0007669"/>
    <property type="project" value="InterPro"/>
</dbReference>
<dbReference type="Gene3D" id="2.40.128.20">
    <property type="match status" value="1"/>
</dbReference>
<evidence type="ECO:0000256" key="3">
    <source>
        <dbReference type="ARBA" id="ARBA00022656"/>
    </source>
</evidence>
<evidence type="ECO:0000256" key="5">
    <source>
        <dbReference type="ARBA" id="ARBA00023240"/>
    </source>
</evidence>
<protein>
    <recommendedName>
        <fullName evidence="8">Lipocalin/cytosolic fatty-acid binding domain-containing protein</fullName>
    </recommendedName>
</protein>
<sequence length="144" mass="16140">PGVPQVYMTLSKNGPKEKLCREYKTTESSTTVNNLVILEKRGNEQTQLNCIETLKSDRKGQFSVECELPGNSGKKVQFESSVIATDNKNYAILQTCPKTESSIVTEDIVVLQTNEEGVEEGVTNYFTSQGWSLDTWHSRKKVKC</sequence>
<keyword evidence="4" id="KW-0732">Signal</keyword>
<evidence type="ECO:0000256" key="2">
    <source>
        <dbReference type="ARBA" id="ARBA00022525"/>
    </source>
</evidence>
<dbReference type="InterPro" id="IPR012674">
    <property type="entry name" value="Calycin"/>
</dbReference>
<evidence type="ECO:0000256" key="1">
    <source>
        <dbReference type="ARBA" id="ARBA00004613"/>
    </source>
</evidence>